<feature type="domain" description="F-box" evidence="1">
    <location>
        <begin position="47"/>
        <end position="88"/>
    </location>
</feature>
<reference evidence="2 3" key="1">
    <citation type="journal article" date="2018" name="Nat. Ecol. Evol.">
        <title>Pezizomycetes genomes reveal the molecular basis of ectomycorrhizal truffle lifestyle.</title>
        <authorList>
            <person name="Murat C."/>
            <person name="Payen T."/>
            <person name="Noel B."/>
            <person name="Kuo A."/>
            <person name="Morin E."/>
            <person name="Chen J."/>
            <person name="Kohler A."/>
            <person name="Krizsan K."/>
            <person name="Balestrini R."/>
            <person name="Da Silva C."/>
            <person name="Montanini B."/>
            <person name="Hainaut M."/>
            <person name="Levati E."/>
            <person name="Barry K.W."/>
            <person name="Belfiori B."/>
            <person name="Cichocki N."/>
            <person name="Clum A."/>
            <person name="Dockter R.B."/>
            <person name="Fauchery L."/>
            <person name="Guy J."/>
            <person name="Iotti M."/>
            <person name="Le Tacon F."/>
            <person name="Lindquist E.A."/>
            <person name="Lipzen A."/>
            <person name="Malagnac F."/>
            <person name="Mello A."/>
            <person name="Molinier V."/>
            <person name="Miyauchi S."/>
            <person name="Poulain J."/>
            <person name="Riccioni C."/>
            <person name="Rubini A."/>
            <person name="Sitrit Y."/>
            <person name="Splivallo R."/>
            <person name="Traeger S."/>
            <person name="Wang M."/>
            <person name="Zifcakova L."/>
            <person name="Wipf D."/>
            <person name="Zambonelli A."/>
            <person name="Paolocci F."/>
            <person name="Nowrousian M."/>
            <person name="Ottonello S."/>
            <person name="Baldrian P."/>
            <person name="Spatafora J.W."/>
            <person name="Henrissat B."/>
            <person name="Nagy L.G."/>
            <person name="Aury J.M."/>
            <person name="Wincker P."/>
            <person name="Grigoriev I.V."/>
            <person name="Bonfante P."/>
            <person name="Martin F.M."/>
        </authorList>
    </citation>
    <scope>NUCLEOTIDE SEQUENCE [LARGE SCALE GENOMIC DNA]</scope>
    <source>
        <strain evidence="2 3">RN42</strain>
    </source>
</reference>
<sequence length="235" mass="27058">MYILKMHATLERNKGPTGAATYTYRSPLLETMEPAPCPALSPQTPYIPNEILQEILVRLDNPHDYLTASLVSHRFRDCTVDSHTRRKFVKVWFSTHPPPTAASDILEYTARYVRYHYAQKSITCLTKYRRSLRPANPLELTVNVEGHGTTWPMVLLNTLQELNFRYWLGRDFAQLKSVMKRMSETTSLPEVPGPVMELLHLDIEDVATLYSDTFFTDSMKKTSVARPTEYGVWTL</sequence>
<evidence type="ECO:0000313" key="2">
    <source>
        <dbReference type="EMBL" id="RPA73749.1"/>
    </source>
</evidence>
<dbReference type="SUPFAM" id="SSF81383">
    <property type="entry name" value="F-box domain"/>
    <property type="match status" value="1"/>
</dbReference>
<evidence type="ECO:0000259" key="1">
    <source>
        <dbReference type="SMART" id="SM00256"/>
    </source>
</evidence>
<evidence type="ECO:0000313" key="3">
    <source>
        <dbReference type="Proteomes" id="UP000275078"/>
    </source>
</evidence>
<dbReference type="Pfam" id="PF12937">
    <property type="entry name" value="F-box-like"/>
    <property type="match status" value="1"/>
</dbReference>
<dbReference type="EMBL" id="ML119812">
    <property type="protein sequence ID" value="RPA73749.1"/>
    <property type="molecule type" value="Genomic_DNA"/>
</dbReference>
<protein>
    <recommendedName>
        <fullName evidence="1">F-box domain-containing protein</fullName>
    </recommendedName>
</protein>
<dbReference type="SMART" id="SM00256">
    <property type="entry name" value="FBOX"/>
    <property type="match status" value="1"/>
</dbReference>
<accession>A0A3N4HIL9</accession>
<dbReference type="OrthoDB" id="2635672at2759"/>
<gene>
    <name evidence="2" type="ORF">BJ508DRAFT_313528</name>
</gene>
<dbReference type="Proteomes" id="UP000275078">
    <property type="component" value="Unassembled WGS sequence"/>
</dbReference>
<dbReference type="AlphaFoldDB" id="A0A3N4HIL9"/>
<dbReference type="InterPro" id="IPR001810">
    <property type="entry name" value="F-box_dom"/>
</dbReference>
<dbReference type="InterPro" id="IPR036047">
    <property type="entry name" value="F-box-like_dom_sf"/>
</dbReference>
<name>A0A3N4HIL9_ASCIM</name>
<organism evidence="2 3">
    <name type="scientific">Ascobolus immersus RN42</name>
    <dbReference type="NCBI Taxonomy" id="1160509"/>
    <lineage>
        <taxon>Eukaryota</taxon>
        <taxon>Fungi</taxon>
        <taxon>Dikarya</taxon>
        <taxon>Ascomycota</taxon>
        <taxon>Pezizomycotina</taxon>
        <taxon>Pezizomycetes</taxon>
        <taxon>Pezizales</taxon>
        <taxon>Ascobolaceae</taxon>
        <taxon>Ascobolus</taxon>
    </lineage>
</organism>
<proteinExistence type="predicted"/>
<keyword evidence="3" id="KW-1185">Reference proteome</keyword>